<evidence type="ECO:0000256" key="1">
    <source>
        <dbReference type="SAM" id="Phobius"/>
    </source>
</evidence>
<keyword evidence="1" id="KW-0812">Transmembrane</keyword>
<evidence type="ECO:0000313" key="3">
    <source>
        <dbReference type="EMBL" id="CAG9811360.1"/>
    </source>
</evidence>
<proteinExistence type="predicted"/>
<gene>
    <name evidence="3" type="ORF">CHIRRI_LOCUS14169</name>
</gene>
<dbReference type="AlphaFoldDB" id="A0A9N9WZ26"/>
<keyword evidence="4" id="KW-1185">Reference proteome</keyword>
<accession>A0A9N9WZ26</accession>
<dbReference type="Proteomes" id="UP001153620">
    <property type="component" value="Chromosome 4"/>
</dbReference>
<sequence length="130" mass="14932">MMNYHHFLKLLIIATLVIATIATNEDKDYDAGFVEHHEELPKPQPHVFHPKQHQEEHPIIPEQSGFHPFRSFSVTEASFYIPVAVVSGVLLNVIIIAALVVLKRRRVSSYRKLQLNRATPVFRELQTEAI</sequence>
<organism evidence="3 4">
    <name type="scientific">Chironomus riparius</name>
    <dbReference type="NCBI Taxonomy" id="315576"/>
    <lineage>
        <taxon>Eukaryota</taxon>
        <taxon>Metazoa</taxon>
        <taxon>Ecdysozoa</taxon>
        <taxon>Arthropoda</taxon>
        <taxon>Hexapoda</taxon>
        <taxon>Insecta</taxon>
        <taxon>Pterygota</taxon>
        <taxon>Neoptera</taxon>
        <taxon>Endopterygota</taxon>
        <taxon>Diptera</taxon>
        <taxon>Nematocera</taxon>
        <taxon>Chironomoidea</taxon>
        <taxon>Chironomidae</taxon>
        <taxon>Chironominae</taxon>
        <taxon>Chironomus</taxon>
    </lineage>
</organism>
<feature type="chain" id="PRO_5040206383" evidence="2">
    <location>
        <begin position="23"/>
        <end position="130"/>
    </location>
</feature>
<name>A0A9N9WZ26_9DIPT</name>
<reference evidence="3" key="2">
    <citation type="submission" date="2022-10" db="EMBL/GenBank/DDBJ databases">
        <authorList>
            <consortium name="ENA_rothamsted_submissions"/>
            <consortium name="culmorum"/>
            <person name="King R."/>
        </authorList>
    </citation>
    <scope>NUCLEOTIDE SEQUENCE</scope>
</reference>
<feature type="signal peptide" evidence="2">
    <location>
        <begin position="1"/>
        <end position="22"/>
    </location>
</feature>
<keyword evidence="2" id="KW-0732">Signal</keyword>
<evidence type="ECO:0000256" key="2">
    <source>
        <dbReference type="SAM" id="SignalP"/>
    </source>
</evidence>
<feature type="transmembrane region" description="Helical" evidence="1">
    <location>
        <begin position="79"/>
        <end position="102"/>
    </location>
</feature>
<keyword evidence="1" id="KW-1133">Transmembrane helix</keyword>
<dbReference type="EMBL" id="OU895880">
    <property type="protein sequence ID" value="CAG9811360.1"/>
    <property type="molecule type" value="Genomic_DNA"/>
</dbReference>
<evidence type="ECO:0000313" key="4">
    <source>
        <dbReference type="Proteomes" id="UP001153620"/>
    </source>
</evidence>
<keyword evidence="1" id="KW-0472">Membrane</keyword>
<reference evidence="3" key="1">
    <citation type="submission" date="2022-01" db="EMBL/GenBank/DDBJ databases">
        <authorList>
            <person name="King R."/>
        </authorList>
    </citation>
    <scope>NUCLEOTIDE SEQUENCE</scope>
</reference>
<protein>
    <submittedName>
        <fullName evidence="3">Uncharacterized protein</fullName>
    </submittedName>
</protein>